<gene>
    <name evidence="2" type="ORF">AG74_106</name>
</gene>
<name>A0A6M9Z0J9_9CAUD</name>
<accession>A0A6M9Z0J9</accession>
<feature type="transmembrane region" description="Helical" evidence="1">
    <location>
        <begin position="44"/>
        <end position="66"/>
    </location>
</feature>
<reference evidence="2 3" key="1">
    <citation type="submission" date="2020-05" db="EMBL/GenBank/DDBJ databases">
        <authorList>
            <person name="Bettwy K."/>
            <person name="Griggs A."/>
            <person name="Broussard G.W."/>
        </authorList>
    </citation>
    <scope>NUCLEOTIDE SEQUENCE [LARGE SCALE GENOMIC DNA]</scope>
</reference>
<evidence type="ECO:0000256" key="1">
    <source>
        <dbReference type="SAM" id="Phobius"/>
    </source>
</evidence>
<keyword evidence="1" id="KW-0812">Transmembrane</keyword>
<dbReference type="Proteomes" id="UP000509354">
    <property type="component" value="Segment"/>
</dbReference>
<proteinExistence type="predicted"/>
<dbReference type="EMBL" id="MT460514">
    <property type="protein sequence ID" value="QKN84955.1"/>
    <property type="molecule type" value="Genomic_DNA"/>
</dbReference>
<sequence length="73" mass="8643">MFSGWFSEVLQSWGETKRLEREAEEKFKKEHPIRHKTSTIIQKVTTRILIVFGVLWMTVLPAYGLYELVAKLF</sequence>
<keyword evidence="3" id="KW-1185">Reference proteome</keyword>
<keyword evidence="1" id="KW-0472">Membrane</keyword>
<organism evidence="2 3">
    <name type="scientific">Vibrio phage AG74</name>
    <dbReference type="NCBI Taxonomy" id="2736261"/>
    <lineage>
        <taxon>Viruses</taxon>
        <taxon>Duplodnaviria</taxon>
        <taxon>Heunggongvirae</taxon>
        <taxon>Uroviricota</taxon>
        <taxon>Caudoviricetes</taxon>
        <taxon>Demerecviridae</taxon>
        <taxon>Ermolyevavirinae</taxon>
        <taxon>Thalassavirus</taxon>
        <taxon>Thalassavirus AG74</taxon>
    </lineage>
</organism>
<protein>
    <submittedName>
        <fullName evidence="2">Uncharacterized protein</fullName>
    </submittedName>
</protein>
<keyword evidence="1" id="KW-1133">Transmembrane helix</keyword>
<evidence type="ECO:0000313" key="3">
    <source>
        <dbReference type="Proteomes" id="UP000509354"/>
    </source>
</evidence>
<evidence type="ECO:0000313" key="2">
    <source>
        <dbReference type="EMBL" id="QKN84955.1"/>
    </source>
</evidence>